<organism evidence="1 2">
    <name type="scientific">SAR86 cluster bacterium</name>
    <dbReference type="NCBI Taxonomy" id="2030880"/>
    <lineage>
        <taxon>Bacteria</taxon>
        <taxon>Pseudomonadati</taxon>
        <taxon>Pseudomonadota</taxon>
        <taxon>Gammaproteobacteria</taxon>
        <taxon>SAR86 cluster</taxon>
    </lineage>
</organism>
<evidence type="ECO:0000313" key="1">
    <source>
        <dbReference type="EMBL" id="PCJ18311.1"/>
    </source>
</evidence>
<accession>A0A2A5AGU6</accession>
<reference evidence="2" key="1">
    <citation type="submission" date="2017-08" db="EMBL/GenBank/DDBJ databases">
        <title>A dynamic microbial community with high functional redundancy inhabits the cold, oxic subseafloor aquifer.</title>
        <authorList>
            <person name="Tully B.J."/>
            <person name="Wheat C.G."/>
            <person name="Glazer B.T."/>
            <person name="Huber J.A."/>
        </authorList>
    </citation>
    <scope>NUCLEOTIDE SEQUENCE [LARGE SCALE GENOMIC DNA]</scope>
</reference>
<sequence>MPKTVHIVTSGANDGWASDPAGCSPFFDTDDEFIPINGSEDSADAYIFSGFTMDGSAIEGNVLSITLEIYYRALTGIALPTVQAQLNSVTHNLRVKFYGSDSIETLENPFSLWVENSGQTYQFLNSWTVQEEIVQTFPFSAYRMRHELNVSLLDDAAFGPNNELTVLLIKDVNQFNDLSTPVWAYDKSASLAVNVTTITSSRFNRKRSMASRLIPMIEANK</sequence>
<dbReference type="EMBL" id="NVVJ01000101">
    <property type="protein sequence ID" value="PCJ18311.1"/>
    <property type="molecule type" value="Genomic_DNA"/>
</dbReference>
<dbReference type="Proteomes" id="UP000218327">
    <property type="component" value="Unassembled WGS sequence"/>
</dbReference>
<comment type="caution">
    <text evidence="1">The sequence shown here is derived from an EMBL/GenBank/DDBJ whole genome shotgun (WGS) entry which is preliminary data.</text>
</comment>
<gene>
    <name evidence="1" type="ORF">COA96_16970</name>
</gene>
<evidence type="ECO:0000313" key="2">
    <source>
        <dbReference type="Proteomes" id="UP000218327"/>
    </source>
</evidence>
<dbReference type="AlphaFoldDB" id="A0A2A5AGU6"/>
<proteinExistence type="predicted"/>
<protein>
    <submittedName>
        <fullName evidence="1">Uncharacterized protein</fullName>
    </submittedName>
</protein>
<name>A0A2A5AGU6_9GAMM</name>